<dbReference type="RefSeq" id="XP_009829054.1">
    <property type="nucleotide sequence ID" value="XM_009830752.1"/>
</dbReference>
<dbReference type="VEuPathDB" id="FungiDB:H257_05780"/>
<evidence type="ECO:0000313" key="4">
    <source>
        <dbReference type="EMBL" id="ETV81196.1"/>
    </source>
</evidence>
<protein>
    <recommendedName>
        <fullName evidence="3">Potassium channel tetramerisation-type BTB domain-containing protein</fullName>
    </recommendedName>
</protein>
<feature type="compositionally biased region" description="Basic residues" evidence="1">
    <location>
        <begin position="81"/>
        <end position="94"/>
    </location>
</feature>
<feature type="compositionally biased region" description="Basic residues" evidence="1">
    <location>
        <begin position="150"/>
        <end position="159"/>
    </location>
</feature>
<accession>W4GPD3</accession>
<feature type="compositionally biased region" description="Basic residues" evidence="1">
    <location>
        <begin position="53"/>
        <end position="73"/>
    </location>
</feature>
<dbReference type="GO" id="GO:0051260">
    <property type="term" value="P:protein homooligomerization"/>
    <property type="evidence" value="ECO:0007669"/>
    <property type="project" value="InterPro"/>
</dbReference>
<feature type="compositionally biased region" description="Basic and acidic residues" evidence="1">
    <location>
        <begin position="272"/>
        <end position="286"/>
    </location>
</feature>
<feature type="domain" description="Potassium channel tetramerisation-type BTB" evidence="3">
    <location>
        <begin position="166"/>
        <end position="223"/>
    </location>
</feature>
<dbReference type="OrthoDB" id="79493at2759"/>
<evidence type="ECO:0000256" key="2">
    <source>
        <dbReference type="SAM" id="Phobius"/>
    </source>
</evidence>
<proteinExistence type="predicted"/>
<dbReference type="AlphaFoldDB" id="W4GPD3"/>
<dbReference type="GeneID" id="20807776"/>
<dbReference type="InterPro" id="IPR003131">
    <property type="entry name" value="T1-type_BTB"/>
</dbReference>
<keyword evidence="2" id="KW-1133">Transmembrane helix</keyword>
<evidence type="ECO:0000256" key="1">
    <source>
        <dbReference type="SAM" id="MobiDB-lite"/>
    </source>
</evidence>
<dbReference type="InterPro" id="IPR011333">
    <property type="entry name" value="SKP1/BTB/POZ_sf"/>
</dbReference>
<dbReference type="Gene3D" id="3.30.710.10">
    <property type="entry name" value="Potassium Channel Kv1.1, Chain A"/>
    <property type="match status" value="1"/>
</dbReference>
<feature type="region of interest" description="Disordered" evidence="1">
    <location>
        <begin position="260"/>
        <end position="333"/>
    </location>
</feature>
<dbReference type="STRING" id="112090.W4GPD3"/>
<gene>
    <name evidence="4" type="ORF">H257_05780</name>
</gene>
<dbReference type="EMBL" id="KI913124">
    <property type="protein sequence ID" value="ETV81196.1"/>
    <property type="molecule type" value="Genomic_DNA"/>
</dbReference>
<evidence type="ECO:0000259" key="3">
    <source>
        <dbReference type="Pfam" id="PF02214"/>
    </source>
</evidence>
<sequence>MSIPEAPRGPPLRPVDPPHPWCRRPCRGFKVGLALLVLAVGAIFLWHGPPCHRHHRHHHHGHHHRHPHHHHHHHDDEYSPHHHHDHHDHHHHHHHEDDDFRPHHHHHHGHHHDHHGHHHHRHGHHHHHHGHHHDHHGHHHHRHDDDFCPHHHGHHHRGYNGHPGVVEVNVGGTRFATTNATLLGCGHTLFHELLAGRSSSAGPRIFVDWSPRAFEHVLKGLRLKNFGFMDSLSATDRQDVEEALVFLKVDVSACRLSNDDEAPGKPMVCPSKRADRGAATTERFDELSSVGDPEIDNRFTTSPPLDASTRKHHARTRLEKEARKRRNRRDNYD</sequence>
<name>W4GPD3_APHAT</name>
<feature type="compositionally biased region" description="Basic residues" evidence="1">
    <location>
        <begin position="102"/>
        <end position="142"/>
    </location>
</feature>
<feature type="region of interest" description="Disordered" evidence="1">
    <location>
        <begin position="53"/>
        <end position="162"/>
    </location>
</feature>
<dbReference type="SUPFAM" id="SSF54695">
    <property type="entry name" value="POZ domain"/>
    <property type="match status" value="1"/>
</dbReference>
<feature type="transmembrane region" description="Helical" evidence="2">
    <location>
        <begin position="31"/>
        <end position="48"/>
    </location>
</feature>
<organism evidence="4">
    <name type="scientific">Aphanomyces astaci</name>
    <name type="common">Crayfish plague agent</name>
    <dbReference type="NCBI Taxonomy" id="112090"/>
    <lineage>
        <taxon>Eukaryota</taxon>
        <taxon>Sar</taxon>
        <taxon>Stramenopiles</taxon>
        <taxon>Oomycota</taxon>
        <taxon>Saprolegniomycetes</taxon>
        <taxon>Saprolegniales</taxon>
        <taxon>Verrucalvaceae</taxon>
        <taxon>Aphanomyces</taxon>
    </lineage>
</organism>
<feature type="compositionally biased region" description="Basic residues" evidence="1">
    <location>
        <begin position="323"/>
        <end position="333"/>
    </location>
</feature>
<dbReference type="Pfam" id="PF02214">
    <property type="entry name" value="BTB_2"/>
    <property type="match status" value="1"/>
</dbReference>
<reference evidence="4" key="1">
    <citation type="submission" date="2013-12" db="EMBL/GenBank/DDBJ databases">
        <title>The Genome Sequence of Aphanomyces astaci APO3.</title>
        <authorList>
            <consortium name="The Broad Institute Genomics Platform"/>
            <person name="Russ C."/>
            <person name="Tyler B."/>
            <person name="van West P."/>
            <person name="Dieguez-Uribeondo J."/>
            <person name="Young S.K."/>
            <person name="Zeng Q."/>
            <person name="Gargeya S."/>
            <person name="Fitzgerald M."/>
            <person name="Abouelleil A."/>
            <person name="Alvarado L."/>
            <person name="Chapman S.B."/>
            <person name="Gainer-Dewar J."/>
            <person name="Goldberg J."/>
            <person name="Griggs A."/>
            <person name="Gujja S."/>
            <person name="Hansen M."/>
            <person name="Howarth C."/>
            <person name="Imamovic A."/>
            <person name="Ireland A."/>
            <person name="Larimer J."/>
            <person name="McCowan C."/>
            <person name="Murphy C."/>
            <person name="Pearson M."/>
            <person name="Poon T.W."/>
            <person name="Priest M."/>
            <person name="Roberts A."/>
            <person name="Saif S."/>
            <person name="Shea T."/>
            <person name="Sykes S."/>
            <person name="Wortman J."/>
            <person name="Nusbaum C."/>
            <person name="Birren B."/>
        </authorList>
    </citation>
    <scope>NUCLEOTIDE SEQUENCE [LARGE SCALE GENOMIC DNA]</scope>
    <source>
        <strain evidence="4">APO3</strain>
    </source>
</reference>
<keyword evidence="2" id="KW-0472">Membrane</keyword>
<keyword evidence="2" id="KW-0812">Transmembrane</keyword>